<comment type="caution">
    <text evidence="15">Lacks conserved residue(s) required for the propagation of feature annotation.</text>
</comment>
<accession>A0A6A6DZ45</accession>
<dbReference type="EMBL" id="ML994635">
    <property type="protein sequence ID" value="KAF2184961.1"/>
    <property type="molecule type" value="Genomic_DNA"/>
</dbReference>
<keyword evidence="11" id="KW-0472">Membrane</keyword>
<name>A0A6A6DZ45_9PEZI</name>
<dbReference type="PROSITE" id="PS52012">
    <property type="entry name" value="CFEM"/>
    <property type="match status" value="1"/>
</dbReference>
<gene>
    <name evidence="18" type="ORF">K469DRAFT_447339</name>
</gene>
<dbReference type="InterPro" id="IPR051735">
    <property type="entry name" value="CFEM_domain"/>
</dbReference>
<evidence type="ECO:0000259" key="17">
    <source>
        <dbReference type="PROSITE" id="PS52012"/>
    </source>
</evidence>
<keyword evidence="5" id="KW-0964">Secreted</keyword>
<feature type="non-terminal residue" evidence="18">
    <location>
        <position position="129"/>
    </location>
</feature>
<dbReference type="InterPro" id="IPR008427">
    <property type="entry name" value="Extracellular_membr_CFEM_dom"/>
</dbReference>
<evidence type="ECO:0000256" key="16">
    <source>
        <dbReference type="SAM" id="MobiDB-lite"/>
    </source>
</evidence>
<dbReference type="GO" id="GO:0005886">
    <property type="term" value="C:plasma membrane"/>
    <property type="evidence" value="ECO:0007669"/>
    <property type="project" value="UniProtKB-SubCell"/>
</dbReference>
<dbReference type="PANTHER" id="PTHR37928">
    <property type="entry name" value="CFEM DOMAIN PROTEIN (AFU_ORTHOLOGUE AFUA_6G14090)"/>
    <property type="match status" value="1"/>
</dbReference>
<evidence type="ECO:0000256" key="1">
    <source>
        <dbReference type="ARBA" id="ARBA00004609"/>
    </source>
</evidence>
<feature type="disulfide bond" evidence="15">
    <location>
        <begin position="29"/>
        <end position="62"/>
    </location>
</feature>
<keyword evidence="12 15" id="KW-1015">Disulfide bond</keyword>
<feature type="domain" description="CFEM" evidence="17">
    <location>
        <begin position="1"/>
        <end position="93"/>
    </location>
</feature>
<feature type="non-terminal residue" evidence="18">
    <location>
        <position position="1"/>
    </location>
</feature>
<keyword evidence="4" id="KW-1003">Cell membrane</keyword>
<evidence type="ECO:0000256" key="12">
    <source>
        <dbReference type="ARBA" id="ARBA00023157"/>
    </source>
</evidence>
<dbReference type="SMART" id="SM00747">
    <property type="entry name" value="CFEM"/>
    <property type="match status" value="1"/>
</dbReference>
<evidence type="ECO:0000313" key="19">
    <source>
        <dbReference type="Proteomes" id="UP000800200"/>
    </source>
</evidence>
<comment type="subcellular location">
    <subcellularLocation>
        <location evidence="1">Cell membrane</location>
        <topology evidence="1">Lipid-anchor</topology>
        <topology evidence="1">GPI-anchor</topology>
    </subcellularLocation>
    <subcellularLocation>
        <location evidence="2">Secreted</location>
    </subcellularLocation>
</comment>
<dbReference type="GO" id="GO:0005576">
    <property type="term" value="C:extracellular region"/>
    <property type="evidence" value="ECO:0007669"/>
    <property type="project" value="UniProtKB-SubCell"/>
</dbReference>
<keyword evidence="13" id="KW-0325">Glycoprotein</keyword>
<dbReference type="Pfam" id="PF05730">
    <property type="entry name" value="CFEM"/>
    <property type="match status" value="1"/>
</dbReference>
<sequence>DIPKCALQCFISSLNNDGCKSETDFQCHCSKGNILAAASPCVRKECNEGDEEEALDVVGAACRAAGVNLGDGGDGQMSPTPSPDRPNRNPSENPTGAPAPSTPFTISRQPTSFEPHPRTTSTFLLPSPT</sequence>
<evidence type="ECO:0000313" key="18">
    <source>
        <dbReference type="EMBL" id="KAF2184961.1"/>
    </source>
</evidence>
<evidence type="ECO:0000256" key="3">
    <source>
        <dbReference type="ARBA" id="ARBA00010031"/>
    </source>
</evidence>
<organism evidence="18 19">
    <name type="scientific">Zopfia rhizophila CBS 207.26</name>
    <dbReference type="NCBI Taxonomy" id="1314779"/>
    <lineage>
        <taxon>Eukaryota</taxon>
        <taxon>Fungi</taxon>
        <taxon>Dikarya</taxon>
        <taxon>Ascomycota</taxon>
        <taxon>Pezizomycotina</taxon>
        <taxon>Dothideomycetes</taxon>
        <taxon>Dothideomycetes incertae sedis</taxon>
        <taxon>Zopfiaceae</taxon>
        <taxon>Zopfia</taxon>
    </lineage>
</organism>
<feature type="compositionally biased region" description="Polar residues" evidence="16">
    <location>
        <begin position="102"/>
        <end position="129"/>
    </location>
</feature>
<keyword evidence="19" id="KW-1185">Reference proteome</keyword>
<dbReference type="GO" id="GO:0098552">
    <property type="term" value="C:side of membrane"/>
    <property type="evidence" value="ECO:0007669"/>
    <property type="project" value="UniProtKB-KW"/>
</dbReference>
<evidence type="ECO:0000256" key="6">
    <source>
        <dbReference type="ARBA" id="ARBA00022617"/>
    </source>
</evidence>
<keyword evidence="8 15" id="KW-0479">Metal-binding</keyword>
<evidence type="ECO:0000256" key="2">
    <source>
        <dbReference type="ARBA" id="ARBA00004613"/>
    </source>
</evidence>
<dbReference type="AlphaFoldDB" id="A0A6A6DZ45"/>
<evidence type="ECO:0000256" key="11">
    <source>
        <dbReference type="ARBA" id="ARBA00023136"/>
    </source>
</evidence>
<evidence type="ECO:0000256" key="8">
    <source>
        <dbReference type="ARBA" id="ARBA00022723"/>
    </source>
</evidence>
<feature type="region of interest" description="Disordered" evidence="16">
    <location>
        <begin position="66"/>
        <end position="129"/>
    </location>
</feature>
<evidence type="ECO:0000256" key="4">
    <source>
        <dbReference type="ARBA" id="ARBA00022475"/>
    </source>
</evidence>
<dbReference type="PANTHER" id="PTHR37928:SF2">
    <property type="entry name" value="GPI ANCHORED CFEM DOMAIN PROTEIN (AFU_ORTHOLOGUE AFUA_6G10580)"/>
    <property type="match status" value="1"/>
</dbReference>
<keyword evidence="6 15" id="KW-0349">Heme</keyword>
<evidence type="ECO:0000256" key="5">
    <source>
        <dbReference type="ARBA" id="ARBA00022525"/>
    </source>
</evidence>
<comment type="similarity">
    <text evidence="3">Belongs to the RBT5 family.</text>
</comment>
<evidence type="ECO:0000256" key="10">
    <source>
        <dbReference type="ARBA" id="ARBA00023004"/>
    </source>
</evidence>
<dbReference type="Proteomes" id="UP000800200">
    <property type="component" value="Unassembled WGS sequence"/>
</dbReference>
<dbReference type="GO" id="GO:0046872">
    <property type="term" value="F:metal ion binding"/>
    <property type="evidence" value="ECO:0007669"/>
    <property type="project" value="UniProtKB-UniRule"/>
</dbReference>
<evidence type="ECO:0000256" key="14">
    <source>
        <dbReference type="ARBA" id="ARBA00023288"/>
    </source>
</evidence>
<evidence type="ECO:0000256" key="13">
    <source>
        <dbReference type="ARBA" id="ARBA00023180"/>
    </source>
</evidence>
<evidence type="ECO:0000256" key="7">
    <source>
        <dbReference type="ARBA" id="ARBA00022622"/>
    </source>
</evidence>
<keyword evidence="14" id="KW-0449">Lipoprotein</keyword>
<reference evidence="18" key="1">
    <citation type="journal article" date="2020" name="Stud. Mycol.">
        <title>101 Dothideomycetes genomes: a test case for predicting lifestyles and emergence of pathogens.</title>
        <authorList>
            <person name="Haridas S."/>
            <person name="Albert R."/>
            <person name="Binder M."/>
            <person name="Bloem J."/>
            <person name="Labutti K."/>
            <person name="Salamov A."/>
            <person name="Andreopoulos B."/>
            <person name="Baker S."/>
            <person name="Barry K."/>
            <person name="Bills G."/>
            <person name="Bluhm B."/>
            <person name="Cannon C."/>
            <person name="Castanera R."/>
            <person name="Culley D."/>
            <person name="Daum C."/>
            <person name="Ezra D."/>
            <person name="Gonzalez J."/>
            <person name="Henrissat B."/>
            <person name="Kuo A."/>
            <person name="Liang C."/>
            <person name="Lipzen A."/>
            <person name="Lutzoni F."/>
            <person name="Magnuson J."/>
            <person name="Mondo S."/>
            <person name="Nolan M."/>
            <person name="Ohm R."/>
            <person name="Pangilinan J."/>
            <person name="Park H.-J."/>
            <person name="Ramirez L."/>
            <person name="Alfaro M."/>
            <person name="Sun H."/>
            <person name="Tritt A."/>
            <person name="Yoshinaga Y."/>
            <person name="Zwiers L.-H."/>
            <person name="Turgeon B."/>
            <person name="Goodwin S."/>
            <person name="Spatafora J."/>
            <person name="Crous P."/>
            <person name="Grigoriev I."/>
        </authorList>
    </citation>
    <scope>NUCLEOTIDE SEQUENCE</scope>
    <source>
        <strain evidence="18">CBS 207.26</strain>
    </source>
</reference>
<evidence type="ECO:0000256" key="15">
    <source>
        <dbReference type="PROSITE-ProRule" id="PRU01356"/>
    </source>
</evidence>
<proteinExistence type="inferred from homology"/>
<keyword evidence="7" id="KW-0336">GPI-anchor</keyword>
<feature type="binding site" description="axial binding residue" evidence="15">
    <location>
        <position position="24"/>
    </location>
    <ligand>
        <name>heme</name>
        <dbReference type="ChEBI" id="CHEBI:30413"/>
    </ligand>
    <ligandPart>
        <name>Fe</name>
        <dbReference type="ChEBI" id="CHEBI:18248"/>
    </ligandPart>
</feature>
<protein>
    <recommendedName>
        <fullName evidence="17">CFEM domain-containing protein</fullName>
    </recommendedName>
</protein>
<dbReference type="OrthoDB" id="3767534at2759"/>
<evidence type="ECO:0000256" key="9">
    <source>
        <dbReference type="ARBA" id="ARBA00022729"/>
    </source>
</evidence>
<keyword evidence="9" id="KW-0732">Signal</keyword>
<keyword evidence="10 15" id="KW-0408">Iron</keyword>